<reference evidence="2 3" key="1">
    <citation type="submission" date="2021-06" db="EMBL/GenBank/DDBJ databases">
        <authorList>
            <person name="Palmer J.M."/>
        </authorList>
    </citation>
    <scope>NUCLEOTIDE SEQUENCE [LARGE SCALE GENOMIC DNA]</scope>
    <source>
        <strain evidence="3">if_2019</strain>
        <tissue evidence="2">Muscle</tissue>
    </source>
</reference>
<gene>
    <name evidence="2" type="ORF">ILYODFUR_004430</name>
</gene>
<sequence length="70" mass="7805">MKKLRSDCNMTKMQHQKESCALFRNEGGSMTDQSCAIPTQGESHQSVVPPSSVIHQKLRDTDEQKGSINN</sequence>
<dbReference type="EMBL" id="JAHRIQ010034998">
    <property type="protein sequence ID" value="MEQ2231804.1"/>
    <property type="molecule type" value="Genomic_DNA"/>
</dbReference>
<accession>A0ABV0TG56</accession>
<evidence type="ECO:0000256" key="1">
    <source>
        <dbReference type="SAM" id="MobiDB-lite"/>
    </source>
</evidence>
<keyword evidence="3" id="KW-1185">Reference proteome</keyword>
<protein>
    <submittedName>
        <fullName evidence="2">Uncharacterized protein</fullName>
    </submittedName>
</protein>
<feature type="region of interest" description="Disordered" evidence="1">
    <location>
        <begin position="28"/>
        <end position="70"/>
    </location>
</feature>
<feature type="compositionally biased region" description="Polar residues" evidence="1">
    <location>
        <begin position="28"/>
        <end position="49"/>
    </location>
</feature>
<dbReference type="Proteomes" id="UP001482620">
    <property type="component" value="Unassembled WGS sequence"/>
</dbReference>
<feature type="compositionally biased region" description="Basic and acidic residues" evidence="1">
    <location>
        <begin position="57"/>
        <end position="70"/>
    </location>
</feature>
<evidence type="ECO:0000313" key="2">
    <source>
        <dbReference type="EMBL" id="MEQ2231804.1"/>
    </source>
</evidence>
<organism evidence="2 3">
    <name type="scientific">Ilyodon furcidens</name>
    <name type="common">goldbreast splitfin</name>
    <dbReference type="NCBI Taxonomy" id="33524"/>
    <lineage>
        <taxon>Eukaryota</taxon>
        <taxon>Metazoa</taxon>
        <taxon>Chordata</taxon>
        <taxon>Craniata</taxon>
        <taxon>Vertebrata</taxon>
        <taxon>Euteleostomi</taxon>
        <taxon>Actinopterygii</taxon>
        <taxon>Neopterygii</taxon>
        <taxon>Teleostei</taxon>
        <taxon>Neoteleostei</taxon>
        <taxon>Acanthomorphata</taxon>
        <taxon>Ovalentaria</taxon>
        <taxon>Atherinomorphae</taxon>
        <taxon>Cyprinodontiformes</taxon>
        <taxon>Goodeidae</taxon>
        <taxon>Ilyodon</taxon>
    </lineage>
</organism>
<name>A0ABV0TG56_9TELE</name>
<comment type="caution">
    <text evidence="2">The sequence shown here is derived from an EMBL/GenBank/DDBJ whole genome shotgun (WGS) entry which is preliminary data.</text>
</comment>
<evidence type="ECO:0000313" key="3">
    <source>
        <dbReference type="Proteomes" id="UP001482620"/>
    </source>
</evidence>
<proteinExistence type="predicted"/>